<proteinExistence type="inferred from homology"/>
<dbReference type="Gene3D" id="1.10.620.20">
    <property type="entry name" value="Ribonucleotide Reductase, subunit A"/>
    <property type="match status" value="1"/>
</dbReference>
<keyword evidence="11" id="KW-1185">Reference proteome</keyword>
<evidence type="ECO:0000256" key="1">
    <source>
        <dbReference type="ARBA" id="ARBA00001962"/>
    </source>
</evidence>
<accession>A0A4R8MAH1</accession>
<dbReference type="Pfam" id="PF03477">
    <property type="entry name" value="ATP-cone"/>
    <property type="match status" value="1"/>
</dbReference>
<organism evidence="8 10">
    <name type="scientific">Algibacter lectus</name>
    <dbReference type="NCBI Taxonomy" id="221126"/>
    <lineage>
        <taxon>Bacteria</taxon>
        <taxon>Pseudomonadati</taxon>
        <taxon>Bacteroidota</taxon>
        <taxon>Flavobacteriia</taxon>
        <taxon>Flavobacteriales</taxon>
        <taxon>Flavobacteriaceae</taxon>
        <taxon>Algibacter</taxon>
    </lineage>
</organism>
<dbReference type="OrthoDB" id="1012518at2"/>
<dbReference type="AlphaFoldDB" id="A0A090VDB9"/>
<feature type="domain" description="ATP-cone" evidence="7">
    <location>
        <begin position="4"/>
        <end position="99"/>
    </location>
</feature>
<dbReference type="InterPro" id="IPR012348">
    <property type="entry name" value="RNR-like"/>
</dbReference>
<dbReference type="InterPro" id="IPR033909">
    <property type="entry name" value="RNR_small"/>
</dbReference>
<evidence type="ECO:0000256" key="2">
    <source>
        <dbReference type="ARBA" id="ARBA00009303"/>
    </source>
</evidence>
<dbReference type="InterPro" id="IPR005144">
    <property type="entry name" value="ATP-cone_dom"/>
</dbReference>
<dbReference type="InterPro" id="IPR009078">
    <property type="entry name" value="Ferritin-like_SF"/>
</dbReference>
<gene>
    <name evidence="9" type="ORF">DFQ06_2506</name>
    <name evidence="8" type="ORF">JCM19300_3363</name>
</gene>
<evidence type="ECO:0000256" key="5">
    <source>
        <dbReference type="ARBA" id="ARBA00022840"/>
    </source>
</evidence>
<evidence type="ECO:0000256" key="4">
    <source>
        <dbReference type="ARBA" id="ARBA00022741"/>
    </source>
</evidence>
<dbReference type="CDD" id="cd01049">
    <property type="entry name" value="RNRR2"/>
    <property type="match status" value="1"/>
</dbReference>
<dbReference type="Proteomes" id="UP000029644">
    <property type="component" value="Unassembled WGS sequence"/>
</dbReference>
<comment type="similarity">
    <text evidence="2">Belongs to the ribonucleoside diphosphate reductase small chain family.</text>
</comment>
<evidence type="ECO:0000313" key="11">
    <source>
        <dbReference type="Proteomes" id="UP000294824"/>
    </source>
</evidence>
<dbReference type="PROSITE" id="PS51161">
    <property type="entry name" value="ATP_CONE"/>
    <property type="match status" value="1"/>
</dbReference>
<evidence type="ECO:0000256" key="3">
    <source>
        <dbReference type="ARBA" id="ARBA00012274"/>
    </source>
</evidence>
<dbReference type="EC" id="1.17.4.1" evidence="3"/>
<dbReference type="UniPathway" id="UPA00326"/>
<keyword evidence="5 6" id="KW-0067">ATP-binding</keyword>
<comment type="caution">
    <text evidence="8">The sequence shown here is derived from an EMBL/GenBank/DDBJ whole genome shotgun (WGS) entry which is preliminary data.</text>
</comment>
<dbReference type="EMBL" id="BBNQ01000008">
    <property type="protein sequence ID" value="GAL62795.1"/>
    <property type="molecule type" value="Genomic_DNA"/>
</dbReference>
<evidence type="ECO:0000313" key="8">
    <source>
        <dbReference type="EMBL" id="GAL62795.1"/>
    </source>
</evidence>
<keyword evidence="4 6" id="KW-0547">Nucleotide-binding</keyword>
<dbReference type="GO" id="GO:0009263">
    <property type="term" value="P:deoxyribonucleotide biosynthetic process"/>
    <property type="evidence" value="ECO:0007669"/>
    <property type="project" value="InterPro"/>
</dbReference>
<name>A0A090VDB9_9FLAO</name>
<dbReference type="Pfam" id="PF00268">
    <property type="entry name" value="Ribonuc_red_sm"/>
    <property type="match status" value="1"/>
</dbReference>
<dbReference type="GO" id="GO:0004748">
    <property type="term" value="F:ribonucleoside-diphosphate reductase activity, thioredoxin disulfide as acceptor"/>
    <property type="evidence" value="ECO:0007669"/>
    <property type="project" value="UniProtKB-EC"/>
</dbReference>
<evidence type="ECO:0000256" key="6">
    <source>
        <dbReference type="PROSITE-ProRule" id="PRU00492"/>
    </source>
</evidence>
<keyword evidence="8" id="KW-0560">Oxidoreductase</keyword>
<reference evidence="9 11" key="2">
    <citation type="submission" date="2019-03" db="EMBL/GenBank/DDBJ databases">
        <title>Genomic Encyclopedia of Type Strains, Phase III (KMG-III): the genomes of soil and plant-associated and newly described type strains.</title>
        <authorList>
            <person name="Whitman W."/>
        </authorList>
    </citation>
    <scope>NUCLEOTIDE SEQUENCE [LARGE SCALE GENOMIC DNA]</scope>
    <source>
        <strain evidence="9 11">CECT 8301</strain>
    </source>
</reference>
<evidence type="ECO:0000313" key="9">
    <source>
        <dbReference type="EMBL" id="TDY62659.1"/>
    </source>
</evidence>
<accession>A0A090VDB9</accession>
<evidence type="ECO:0000259" key="7">
    <source>
        <dbReference type="PROSITE" id="PS51161"/>
    </source>
</evidence>
<comment type="cofactor">
    <cofactor evidence="1">
        <name>Fe cation</name>
        <dbReference type="ChEBI" id="CHEBI:24875"/>
    </cofactor>
</comment>
<dbReference type="Proteomes" id="UP000294824">
    <property type="component" value="Unassembled WGS sequence"/>
</dbReference>
<reference evidence="8 10" key="1">
    <citation type="journal article" date="2014" name="Genome Announc.">
        <title>Draft Genome Sequences of Marine Flavobacterium Algibacter lectus Strains SS8 and NR4.</title>
        <authorList>
            <person name="Takatani N."/>
            <person name="Nakanishi M."/>
            <person name="Meirelles P."/>
            <person name="Mino S."/>
            <person name="Suda W."/>
            <person name="Oshima K."/>
            <person name="Hattori M."/>
            <person name="Ohkuma M."/>
            <person name="Hosokawa M."/>
            <person name="Miyashita K."/>
            <person name="Thompson F.L."/>
            <person name="Niwa A."/>
            <person name="Sawabe T."/>
            <person name="Sawabe T."/>
        </authorList>
    </citation>
    <scope>NUCLEOTIDE SEQUENCE [LARGE SCALE GENOMIC DNA]</scope>
    <source>
        <strain evidence="8 10">JCM 19300</strain>
    </source>
</reference>
<sequence length="424" mass="49146">MEITQIIKRDYETSPFVLSKIASAVEKAMLSVGNGSKQDAETVAVKVLQTLLERKSKDINYLPNVEQVQDLVEDKLMESSFHDVAKAYILYRNEQARGRKTNIFEKRINLKPYEYPALNDYVDAIRHSYWIHSEFNFTSDIQDFKTRLTPIEQNAIKNTMLAISQIEVAVKSFWGDIYNKMPKPEIGSVGATFAESEVRHHDAYSHLLEILGLNNEFKNLKKKPVIMRRVHYLETALKNAKSENNRDYAESILLFSLFIEHVSLFSQFLIIMAFNKHKNMLKGVSNVVEATSKEEQIHGDFGIDIIKIIKEENPTWFDDEHADLIKKLCIEAFDSESDIVDWIFEDGELDFLPKDVVNEFIKNRFNNSLESIGIEKVFEVNEELVQKTEWFDDEIIGTKHGDFFVKRSINYSKRTKSITSDDLF</sequence>
<dbReference type="EMBL" id="SORL01000008">
    <property type="protein sequence ID" value="TDY62659.1"/>
    <property type="molecule type" value="Genomic_DNA"/>
</dbReference>
<dbReference type="RefSeq" id="WP_042504667.1">
    <property type="nucleotide sequence ID" value="NZ_BBNQ01000008.1"/>
</dbReference>
<evidence type="ECO:0000313" key="10">
    <source>
        <dbReference type="Proteomes" id="UP000029644"/>
    </source>
</evidence>
<dbReference type="InterPro" id="IPR000358">
    <property type="entry name" value="RNR_small_fam"/>
</dbReference>
<dbReference type="SUPFAM" id="SSF47240">
    <property type="entry name" value="Ferritin-like"/>
    <property type="match status" value="1"/>
</dbReference>
<dbReference type="GO" id="GO:0005524">
    <property type="term" value="F:ATP binding"/>
    <property type="evidence" value="ECO:0007669"/>
    <property type="project" value="UniProtKB-UniRule"/>
</dbReference>
<protein>
    <recommendedName>
        <fullName evidence="3">ribonucleoside-diphosphate reductase</fullName>
        <ecNumber evidence="3">1.17.4.1</ecNumber>
    </recommendedName>
</protein>